<evidence type="ECO:0000313" key="2">
    <source>
        <dbReference type="EMBL" id="NYI09865.1"/>
    </source>
</evidence>
<keyword evidence="1" id="KW-0812">Transmembrane</keyword>
<keyword evidence="1" id="KW-1133">Transmembrane helix</keyword>
<evidence type="ECO:0000313" key="3">
    <source>
        <dbReference type="Proteomes" id="UP000537326"/>
    </source>
</evidence>
<keyword evidence="3" id="KW-1185">Reference proteome</keyword>
<dbReference type="Proteomes" id="UP000537326">
    <property type="component" value="Unassembled WGS sequence"/>
</dbReference>
<organism evidence="2 3">
    <name type="scientific">Nocardioides marinus</name>
    <dbReference type="NCBI Taxonomy" id="374514"/>
    <lineage>
        <taxon>Bacteria</taxon>
        <taxon>Bacillati</taxon>
        <taxon>Actinomycetota</taxon>
        <taxon>Actinomycetes</taxon>
        <taxon>Propionibacteriales</taxon>
        <taxon>Nocardioidaceae</taxon>
        <taxon>Nocardioides</taxon>
    </lineage>
</organism>
<sequence>MIEQGTLTAIRESGAASLDVAEVGVNKGQGARRQSHRIRHAFAAMLLALSAVIGTGLIASPADAATVRPGAQWGQVDLLLDSYETEAARRSFWAATVICWNSGVGGKLLAIGVCQSAVSVCAAQAYYASPRKRAGMTFTPWGQFWCWKY</sequence>
<name>A0A7Z0C1I8_9ACTN</name>
<comment type="caution">
    <text evidence="2">The sequence shown here is derived from an EMBL/GenBank/DDBJ whole genome shotgun (WGS) entry which is preliminary data.</text>
</comment>
<keyword evidence="1" id="KW-0472">Membrane</keyword>
<reference evidence="2 3" key="1">
    <citation type="submission" date="2020-07" db="EMBL/GenBank/DDBJ databases">
        <title>Sequencing the genomes of 1000 actinobacteria strains.</title>
        <authorList>
            <person name="Klenk H.-P."/>
        </authorList>
    </citation>
    <scope>NUCLEOTIDE SEQUENCE [LARGE SCALE GENOMIC DNA]</scope>
    <source>
        <strain evidence="2 3">DSM 18248</strain>
    </source>
</reference>
<gene>
    <name evidence="2" type="ORF">BKA05_001380</name>
</gene>
<protein>
    <submittedName>
        <fullName evidence="2">Uncharacterized protein</fullName>
    </submittedName>
</protein>
<proteinExistence type="predicted"/>
<accession>A0A7Z0C1I8</accession>
<evidence type="ECO:0000256" key="1">
    <source>
        <dbReference type="SAM" id="Phobius"/>
    </source>
</evidence>
<dbReference type="RefSeq" id="WP_179530784.1">
    <property type="nucleotide sequence ID" value="NZ_BAAAPP010000004.1"/>
</dbReference>
<feature type="transmembrane region" description="Helical" evidence="1">
    <location>
        <begin position="41"/>
        <end position="59"/>
    </location>
</feature>
<dbReference type="AlphaFoldDB" id="A0A7Z0C1I8"/>
<dbReference type="EMBL" id="JACBZI010000001">
    <property type="protein sequence ID" value="NYI09865.1"/>
    <property type="molecule type" value="Genomic_DNA"/>
</dbReference>